<evidence type="ECO:0000313" key="3">
    <source>
        <dbReference type="EMBL" id="JAP98431.1"/>
    </source>
</evidence>
<proteinExistence type="predicted"/>
<accession>A0A146KTD1</accession>
<organism evidence="3">
    <name type="scientific">Lygus hesperus</name>
    <name type="common">Western plant bug</name>
    <dbReference type="NCBI Taxonomy" id="30085"/>
    <lineage>
        <taxon>Eukaryota</taxon>
        <taxon>Metazoa</taxon>
        <taxon>Ecdysozoa</taxon>
        <taxon>Arthropoda</taxon>
        <taxon>Hexapoda</taxon>
        <taxon>Insecta</taxon>
        <taxon>Pterygota</taxon>
        <taxon>Neoptera</taxon>
        <taxon>Paraneoptera</taxon>
        <taxon>Hemiptera</taxon>
        <taxon>Heteroptera</taxon>
        <taxon>Panheteroptera</taxon>
        <taxon>Cimicomorpha</taxon>
        <taxon>Miridae</taxon>
        <taxon>Mirini</taxon>
        <taxon>Lygus</taxon>
    </lineage>
</organism>
<dbReference type="AlphaFoldDB" id="A0A146KTD1"/>
<name>A0A146KTD1_LYGHE</name>
<feature type="compositionally biased region" description="Polar residues" evidence="1">
    <location>
        <begin position="92"/>
        <end position="106"/>
    </location>
</feature>
<evidence type="ECO:0000256" key="1">
    <source>
        <dbReference type="SAM" id="MobiDB-lite"/>
    </source>
</evidence>
<feature type="signal peptide" evidence="2">
    <location>
        <begin position="1"/>
        <end position="22"/>
    </location>
</feature>
<feature type="compositionally biased region" description="Basic and acidic residues" evidence="1">
    <location>
        <begin position="77"/>
        <end position="89"/>
    </location>
</feature>
<feature type="chain" id="PRO_5007526692" evidence="2">
    <location>
        <begin position="23"/>
        <end position="106"/>
    </location>
</feature>
<reference evidence="3" key="1">
    <citation type="journal article" date="2016" name="Gigascience">
        <title>De novo construction of an expanded transcriptome assembly for the western tarnished plant bug, Lygus hesperus.</title>
        <authorList>
            <person name="Tassone E.E."/>
            <person name="Geib S.M."/>
            <person name="Hall B."/>
            <person name="Fabrick J.A."/>
            <person name="Brent C.S."/>
            <person name="Hull J.J."/>
        </authorList>
    </citation>
    <scope>NUCLEOTIDE SEQUENCE</scope>
</reference>
<keyword evidence="2" id="KW-0732">Signal</keyword>
<feature type="region of interest" description="Disordered" evidence="1">
    <location>
        <begin position="75"/>
        <end position="106"/>
    </location>
</feature>
<protein>
    <submittedName>
        <fullName evidence="3">Uncharacterized protein</fullName>
    </submittedName>
</protein>
<sequence length="106" mass="12019">MRPPPIWIVIGVILTIALGVQSARRPRVVSLPMPTSETIPYVAEVMGATSYEEVVEEEDKYVNGNKRVQRKLNLQAEGERELDPEHPEYQEYQGNKTSTTTITLTY</sequence>
<evidence type="ECO:0000256" key="2">
    <source>
        <dbReference type="SAM" id="SignalP"/>
    </source>
</evidence>
<dbReference type="EMBL" id="GDHC01020197">
    <property type="protein sequence ID" value="JAP98431.1"/>
    <property type="molecule type" value="Transcribed_RNA"/>
</dbReference>
<gene>
    <name evidence="3" type="ORF">g.90674</name>
</gene>